<evidence type="ECO:0000313" key="2">
    <source>
        <dbReference type="EMBL" id="RDI58788.1"/>
    </source>
</evidence>
<feature type="chain" id="PRO_5016654469" evidence="1">
    <location>
        <begin position="31"/>
        <end position="108"/>
    </location>
</feature>
<dbReference type="EMBL" id="QQBB01000005">
    <property type="protein sequence ID" value="RDI58788.1"/>
    <property type="molecule type" value="Genomic_DNA"/>
</dbReference>
<keyword evidence="1" id="KW-0732">Signal</keyword>
<sequence>MRRAFTVLGLGSAVLVAAASLTMLPNGTQASSTEATFMVPAADGYGVASCLTSNQSCGQVVADTWCEAQGFTRATSFRQIRPEEVTGSIQKASVGPQEHLPVAITCTN</sequence>
<evidence type="ECO:0000256" key="1">
    <source>
        <dbReference type="SAM" id="SignalP"/>
    </source>
</evidence>
<keyword evidence="3" id="KW-1185">Reference proteome</keyword>
<comment type="caution">
    <text evidence="2">The sequence shown here is derived from an EMBL/GenBank/DDBJ whole genome shotgun (WGS) entry which is preliminary data.</text>
</comment>
<dbReference type="AlphaFoldDB" id="A0A370HJT6"/>
<protein>
    <submittedName>
        <fullName evidence="2">Uncharacterized protein</fullName>
    </submittedName>
</protein>
<gene>
    <name evidence="2" type="ORF">DES45_105312</name>
</gene>
<dbReference type="OrthoDB" id="9150143at2"/>
<dbReference type="RefSeq" id="WP_114770779.1">
    <property type="nucleotide sequence ID" value="NZ_QQBB01000005.1"/>
</dbReference>
<dbReference type="Proteomes" id="UP000254925">
    <property type="component" value="Unassembled WGS sequence"/>
</dbReference>
<evidence type="ECO:0000313" key="3">
    <source>
        <dbReference type="Proteomes" id="UP000254925"/>
    </source>
</evidence>
<accession>A0A370HJT6</accession>
<organism evidence="2 3">
    <name type="scientific">Microvirga subterranea</name>
    <dbReference type="NCBI Taxonomy" id="186651"/>
    <lineage>
        <taxon>Bacteria</taxon>
        <taxon>Pseudomonadati</taxon>
        <taxon>Pseudomonadota</taxon>
        <taxon>Alphaproteobacteria</taxon>
        <taxon>Hyphomicrobiales</taxon>
        <taxon>Methylobacteriaceae</taxon>
        <taxon>Microvirga</taxon>
    </lineage>
</organism>
<proteinExistence type="predicted"/>
<feature type="signal peptide" evidence="1">
    <location>
        <begin position="1"/>
        <end position="30"/>
    </location>
</feature>
<name>A0A370HJT6_9HYPH</name>
<reference evidence="2 3" key="1">
    <citation type="submission" date="2018-07" db="EMBL/GenBank/DDBJ databases">
        <title>Genomic Encyclopedia of Type Strains, Phase IV (KMG-IV): sequencing the most valuable type-strain genomes for metagenomic binning, comparative biology and taxonomic classification.</title>
        <authorList>
            <person name="Goeker M."/>
        </authorList>
    </citation>
    <scope>NUCLEOTIDE SEQUENCE [LARGE SCALE GENOMIC DNA]</scope>
    <source>
        <strain evidence="2 3">DSM 14364</strain>
    </source>
</reference>